<dbReference type="EMBL" id="QKYN01000006">
    <property type="protein sequence ID" value="RAG87572.1"/>
    <property type="molecule type" value="Genomic_DNA"/>
</dbReference>
<evidence type="ECO:0000313" key="3">
    <source>
        <dbReference type="EMBL" id="RAG87572.1"/>
    </source>
</evidence>
<dbReference type="Proteomes" id="UP000248889">
    <property type="component" value="Unassembled WGS sequence"/>
</dbReference>
<reference evidence="3 4" key="1">
    <citation type="submission" date="2018-06" db="EMBL/GenBank/DDBJ databases">
        <title>Streptacidiphilus pinicola sp. nov., isolated from pine grove soil.</title>
        <authorList>
            <person name="Roh S.G."/>
            <person name="Park S."/>
            <person name="Kim M.-K."/>
            <person name="Yun B.-R."/>
            <person name="Park J."/>
            <person name="Kim M.J."/>
            <person name="Kim Y.S."/>
            <person name="Kim S.B."/>
        </authorList>
    </citation>
    <scope>NUCLEOTIDE SEQUENCE [LARGE SCALE GENOMIC DNA]</scope>
    <source>
        <strain evidence="3 4">MMS16-CNU450</strain>
    </source>
</reference>
<name>A0A2X0IQS5_9ACTN</name>
<feature type="non-terminal residue" evidence="3">
    <location>
        <position position="169"/>
    </location>
</feature>
<feature type="signal peptide" evidence="2">
    <location>
        <begin position="1"/>
        <end position="30"/>
    </location>
</feature>
<accession>A0A2X0IQS5</accession>
<evidence type="ECO:0000313" key="4">
    <source>
        <dbReference type="Proteomes" id="UP000248889"/>
    </source>
</evidence>
<proteinExistence type="predicted"/>
<gene>
    <name evidence="3" type="ORF">DN069_00850</name>
</gene>
<protein>
    <submittedName>
        <fullName evidence="3">Uncharacterized protein</fullName>
    </submittedName>
</protein>
<keyword evidence="4" id="KW-1185">Reference proteome</keyword>
<organism evidence="3 4">
    <name type="scientific">Streptacidiphilus pinicola</name>
    <dbReference type="NCBI Taxonomy" id="2219663"/>
    <lineage>
        <taxon>Bacteria</taxon>
        <taxon>Bacillati</taxon>
        <taxon>Actinomycetota</taxon>
        <taxon>Actinomycetes</taxon>
        <taxon>Kitasatosporales</taxon>
        <taxon>Streptomycetaceae</taxon>
        <taxon>Streptacidiphilus</taxon>
    </lineage>
</organism>
<dbReference type="AlphaFoldDB" id="A0A2X0IQS5"/>
<feature type="compositionally biased region" description="Gly residues" evidence="1">
    <location>
        <begin position="136"/>
        <end position="148"/>
    </location>
</feature>
<sequence>MRRPVLIALAGTAGLLAAALVPLAVSPAAAADTSPCGATGVLATTSPNACTYAATGTDTFTVPAGVTAVTVDLFGAEGGSAAGYVLPNPPNTGAPGGLGGESRATLSVQPGQTLQLTIGAAGTPGSSRHGEFARPGGFGHGSGGGGADGELQGLSRLHREGGSGLTAQA</sequence>
<comment type="caution">
    <text evidence="3">The sequence shown here is derived from an EMBL/GenBank/DDBJ whole genome shotgun (WGS) entry which is preliminary data.</text>
</comment>
<keyword evidence="2" id="KW-0732">Signal</keyword>
<feature type="chain" id="PRO_5016077080" evidence="2">
    <location>
        <begin position="31"/>
        <end position="169"/>
    </location>
</feature>
<evidence type="ECO:0000256" key="1">
    <source>
        <dbReference type="SAM" id="MobiDB-lite"/>
    </source>
</evidence>
<evidence type="ECO:0000256" key="2">
    <source>
        <dbReference type="SAM" id="SignalP"/>
    </source>
</evidence>
<feature type="region of interest" description="Disordered" evidence="1">
    <location>
        <begin position="122"/>
        <end position="169"/>
    </location>
</feature>